<gene>
    <name evidence="1" type="ORF">DPRO_3613</name>
</gene>
<dbReference type="RefSeq" id="WP_097013235.1">
    <property type="nucleotide sequence ID" value="NZ_LT907975.1"/>
</dbReference>
<evidence type="ECO:0000313" key="2">
    <source>
        <dbReference type="Proteomes" id="UP000219215"/>
    </source>
</evidence>
<dbReference type="OrthoDB" id="5460949at2"/>
<evidence type="ECO:0008006" key="3">
    <source>
        <dbReference type="Google" id="ProtNLM"/>
    </source>
</evidence>
<name>A0A2C8FEP2_9BACT</name>
<protein>
    <recommendedName>
        <fullName evidence="3">Phage protein</fullName>
    </recommendedName>
</protein>
<accession>A0A2C8FEP2</accession>
<organism evidence="1 2">
    <name type="scientific">Pseudodesulfovibrio profundus</name>
    <dbReference type="NCBI Taxonomy" id="57320"/>
    <lineage>
        <taxon>Bacteria</taxon>
        <taxon>Pseudomonadati</taxon>
        <taxon>Thermodesulfobacteriota</taxon>
        <taxon>Desulfovibrionia</taxon>
        <taxon>Desulfovibrionales</taxon>
        <taxon>Desulfovibrionaceae</taxon>
    </lineage>
</organism>
<dbReference type="Proteomes" id="UP000219215">
    <property type="component" value="Chromosome DPRO"/>
</dbReference>
<reference evidence="2" key="1">
    <citation type="submission" date="2017-09" db="EMBL/GenBank/DDBJ databases">
        <authorList>
            <person name="Regsiter A."/>
            <person name="William W."/>
        </authorList>
    </citation>
    <scope>NUCLEOTIDE SEQUENCE [LARGE SCALE GENOMIC DNA]</scope>
    <source>
        <strain evidence="2">500-1</strain>
    </source>
</reference>
<dbReference type="AlphaFoldDB" id="A0A2C8FEP2"/>
<sequence>MAEAKYFDLLITDNDLTLDVGGIPERCQDRDSIAQDLQHMIRKSGLLVELVANRDEGKKAENLVKLTLEVDNDERIVPGSCVITEVELGRFFLQADTVEFGKINMTMETT</sequence>
<evidence type="ECO:0000313" key="1">
    <source>
        <dbReference type="EMBL" id="SOB60529.1"/>
    </source>
</evidence>
<dbReference type="KEGG" id="pprf:DPRO_3613"/>
<dbReference type="InterPro" id="IPR019697">
    <property type="entry name" value="Phage_HP1_Orf28"/>
</dbReference>
<dbReference type="EMBL" id="LT907975">
    <property type="protein sequence ID" value="SOB60529.1"/>
    <property type="molecule type" value="Genomic_DNA"/>
</dbReference>
<proteinExistence type="predicted"/>
<dbReference type="Pfam" id="PF10761">
    <property type="entry name" value="DUF2590"/>
    <property type="match status" value="1"/>
</dbReference>
<keyword evidence="2" id="KW-1185">Reference proteome</keyword>